<gene>
    <name evidence="1" type="ORF">Pmgp_03657</name>
</gene>
<evidence type="ECO:0000313" key="1">
    <source>
        <dbReference type="EMBL" id="TEB08761.1"/>
    </source>
</evidence>
<proteinExistence type="predicted"/>
<protein>
    <submittedName>
        <fullName evidence="1">Uncharacterized protein</fullName>
    </submittedName>
</protein>
<accession>A0A4Y7RIX3</accession>
<name>A0A4Y7RIX3_9FIRM</name>
<organism evidence="1 2">
    <name type="scientific">Pelotomaculum propionicicum</name>
    <dbReference type="NCBI Taxonomy" id="258475"/>
    <lineage>
        <taxon>Bacteria</taxon>
        <taxon>Bacillati</taxon>
        <taxon>Bacillota</taxon>
        <taxon>Clostridia</taxon>
        <taxon>Eubacteriales</taxon>
        <taxon>Desulfotomaculaceae</taxon>
        <taxon>Pelotomaculum</taxon>
    </lineage>
</organism>
<dbReference type="OrthoDB" id="9852947at2"/>
<keyword evidence="2" id="KW-1185">Reference proteome</keyword>
<dbReference type="EMBL" id="QFFZ01000079">
    <property type="protein sequence ID" value="TEB08761.1"/>
    <property type="molecule type" value="Genomic_DNA"/>
</dbReference>
<dbReference type="RefSeq" id="WP_134216003.1">
    <property type="nucleotide sequence ID" value="NZ_QFFZ01000079.1"/>
</dbReference>
<dbReference type="Proteomes" id="UP000297597">
    <property type="component" value="Unassembled WGS sequence"/>
</dbReference>
<comment type="caution">
    <text evidence="1">The sequence shown here is derived from an EMBL/GenBank/DDBJ whole genome shotgun (WGS) entry which is preliminary data.</text>
</comment>
<reference evidence="1 2" key="1">
    <citation type="journal article" date="2018" name="Environ. Microbiol.">
        <title>Novel energy conservation strategies and behaviour of Pelotomaculum schinkii driving syntrophic propionate catabolism.</title>
        <authorList>
            <person name="Hidalgo-Ahumada C.A.P."/>
            <person name="Nobu M.K."/>
            <person name="Narihiro T."/>
            <person name="Tamaki H."/>
            <person name="Liu W.T."/>
            <person name="Kamagata Y."/>
            <person name="Stams A.J.M."/>
            <person name="Imachi H."/>
            <person name="Sousa D.Z."/>
        </authorList>
    </citation>
    <scope>NUCLEOTIDE SEQUENCE [LARGE SCALE GENOMIC DNA]</scope>
    <source>
        <strain evidence="1 2">MGP</strain>
    </source>
</reference>
<sequence>MIRVELAKELAKYIPWEPKVGDLTIVYGEAGEEIIEPIILRHEKEKKIVLSLREVGDLVWLPRLSMLLYELKIRTLKGFSLSFDKDTGKWCYKDDRFEIQEDSPEDAAAQALLRMLGSKAPS</sequence>
<dbReference type="AlphaFoldDB" id="A0A4Y7RIX3"/>
<evidence type="ECO:0000313" key="2">
    <source>
        <dbReference type="Proteomes" id="UP000297597"/>
    </source>
</evidence>